<evidence type="ECO:0000256" key="1">
    <source>
        <dbReference type="ARBA" id="ARBA00006484"/>
    </source>
</evidence>
<dbReference type="GO" id="GO:0016616">
    <property type="term" value="F:oxidoreductase activity, acting on the CH-OH group of donors, NAD or NADP as acceptor"/>
    <property type="evidence" value="ECO:0007669"/>
    <property type="project" value="UniProtKB-ARBA"/>
</dbReference>
<dbReference type="GeneID" id="96007506"/>
<dbReference type="SUPFAM" id="SSF51735">
    <property type="entry name" value="NAD(P)-binding Rossmann-fold domains"/>
    <property type="match status" value="1"/>
</dbReference>
<protein>
    <submittedName>
        <fullName evidence="4">Uncharacterized protein</fullName>
    </submittedName>
</protein>
<keyword evidence="5" id="KW-1185">Reference proteome</keyword>
<dbReference type="PRINTS" id="PR00081">
    <property type="entry name" value="GDHRDH"/>
</dbReference>
<comment type="similarity">
    <text evidence="1">Belongs to the short-chain dehydrogenases/reductases (SDR) family.</text>
</comment>
<dbReference type="GO" id="GO:0050664">
    <property type="term" value="F:oxidoreductase activity, acting on NAD(P)H, oxygen as acceptor"/>
    <property type="evidence" value="ECO:0007669"/>
    <property type="project" value="TreeGrafter"/>
</dbReference>
<keyword evidence="3" id="KW-0560">Oxidoreductase</keyword>
<evidence type="ECO:0000313" key="5">
    <source>
        <dbReference type="Proteomes" id="UP000803884"/>
    </source>
</evidence>
<dbReference type="InterPro" id="IPR036291">
    <property type="entry name" value="NAD(P)-bd_dom_sf"/>
</dbReference>
<dbReference type="PANTHER" id="PTHR43008:SF4">
    <property type="entry name" value="CHAIN DEHYDROGENASE, PUTATIVE (AFU_ORTHOLOGUE AFUA_4G08710)-RELATED"/>
    <property type="match status" value="1"/>
</dbReference>
<dbReference type="EMBL" id="JAAQHG020000018">
    <property type="protein sequence ID" value="KAL1585590.1"/>
    <property type="molecule type" value="Genomic_DNA"/>
</dbReference>
<dbReference type="FunFam" id="3.40.50.720:FF:000084">
    <property type="entry name" value="Short-chain dehydrogenase reductase"/>
    <property type="match status" value="1"/>
</dbReference>
<dbReference type="PROSITE" id="PS00061">
    <property type="entry name" value="ADH_SHORT"/>
    <property type="match status" value="1"/>
</dbReference>
<dbReference type="Proteomes" id="UP000803884">
    <property type="component" value="Unassembled WGS sequence"/>
</dbReference>
<keyword evidence="2" id="KW-0521">NADP</keyword>
<organism evidence="4 5">
    <name type="scientific">Cladosporium halotolerans</name>
    <dbReference type="NCBI Taxonomy" id="1052096"/>
    <lineage>
        <taxon>Eukaryota</taxon>
        <taxon>Fungi</taxon>
        <taxon>Dikarya</taxon>
        <taxon>Ascomycota</taxon>
        <taxon>Pezizomycotina</taxon>
        <taxon>Dothideomycetes</taxon>
        <taxon>Dothideomycetidae</taxon>
        <taxon>Cladosporiales</taxon>
        <taxon>Cladosporiaceae</taxon>
        <taxon>Cladosporium</taxon>
    </lineage>
</organism>
<dbReference type="RefSeq" id="XP_069228696.1">
    <property type="nucleotide sequence ID" value="XM_069374668.1"/>
</dbReference>
<evidence type="ECO:0000313" key="4">
    <source>
        <dbReference type="EMBL" id="KAL1585590.1"/>
    </source>
</evidence>
<dbReference type="InterPro" id="IPR002347">
    <property type="entry name" value="SDR_fam"/>
</dbReference>
<sequence>MLLPRMLRRRARAGFTRTAPRYELNTQPQSLYRRSFSSTVSVKGCTADTKITDRLSMAGKTVLVTGGGRGIGFAICKAIAQLGGNVAVLDALPEPVPEFETLKTDYGTQAFYERVDVTDESSLQTGFNNIIKESSSIQGCVTAAGIALDKPFFDHTWAECQRVLAVNVLGTFWAAKLAAEHMTAQKQGGSIVLIASVAAQGIKLPMQNLSIYNMSKAAVKGLVGPLAAELGEVGVRVNSISPGVIDSPMTQGLGVQYPKLVDMFHHAPPLRRIGRPEDLTPLVAYLLSDASAFTTGADFPVTGGLHAGLSPAWVERS</sequence>
<dbReference type="Gene3D" id="3.40.50.720">
    <property type="entry name" value="NAD(P)-binding Rossmann-like Domain"/>
    <property type="match status" value="1"/>
</dbReference>
<proteinExistence type="inferred from homology"/>
<name>A0AB34KPV6_9PEZI</name>
<dbReference type="InterPro" id="IPR020904">
    <property type="entry name" value="Sc_DH/Rdtase_CS"/>
</dbReference>
<reference evidence="4 5" key="1">
    <citation type="journal article" date="2020" name="Microbiol. Resour. Announc.">
        <title>Draft Genome Sequence of a Cladosporium Species Isolated from the Mesophotic Ascidian Didemnum maculosum.</title>
        <authorList>
            <person name="Gioti A."/>
            <person name="Siaperas R."/>
            <person name="Nikolaivits E."/>
            <person name="Le Goff G."/>
            <person name="Ouazzani J."/>
            <person name="Kotoulas G."/>
            <person name="Topakas E."/>
        </authorList>
    </citation>
    <scope>NUCLEOTIDE SEQUENCE [LARGE SCALE GENOMIC DNA]</scope>
    <source>
        <strain evidence="4 5">TM138-S3</strain>
    </source>
</reference>
<evidence type="ECO:0000256" key="2">
    <source>
        <dbReference type="ARBA" id="ARBA00022857"/>
    </source>
</evidence>
<dbReference type="AlphaFoldDB" id="A0AB34KPV6"/>
<evidence type="ECO:0000256" key="3">
    <source>
        <dbReference type="ARBA" id="ARBA00023002"/>
    </source>
</evidence>
<dbReference type="Pfam" id="PF13561">
    <property type="entry name" value="adh_short_C2"/>
    <property type="match status" value="1"/>
</dbReference>
<dbReference type="PANTHER" id="PTHR43008">
    <property type="entry name" value="BENZIL REDUCTASE"/>
    <property type="match status" value="1"/>
</dbReference>
<comment type="caution">
    <text evidence="4">The sequence shown here is derived from an EMBL/GenBank/DDBJ whole genome shotgun (WGS) entry which is preliminary data.</text>
</comment>
<gene>
    <name evidence="4" type="ORF">WHR41_06063</name>
</gene>
<accession>A0AB34KPV6</accession>